<feature type="region of interest" description="Disordered" evidence="1">
    <location>
        <begin position="124"/>
        <end position="176"/>
    </location>
</feature>
<dbReference type="EMBL" id="MN740272">
    <property type="protein sequence ID" value="QHT97124.1"/>
    <property type="molecule type" value="Genomic_DNA"/>
</dbReference>
<evidence type="ECO:0000313" key="2">
    <source>
        <dbReference type="EMBL" id="QHT97124.1"/>
    </source>
</evidence>
<reference evidence="2" key="1">
    <citation type="journal article" date="2020" name="Nature">
        <title>Giant virus diversity and host interactions through global metagenomics.</title>
        <authorList>
            <person name="Schulz F."/>
            <person name="Roux S."/>
            <person name="Paez-Espino D."/>
            <person name="Jungbluth S."/>
            <person name="Walsh D.A."/>
            <person name="Denef V.J."/>
            <person name="McMahon K.D."/>
            <person name="Konstantinidis K.T."/>
            <person name="Eloe-Fadrosh E.A."/>
            <person name="Kyrpides N.C."/>
            <person name="Woyke T."/>
        </authorList>
    </citation>
    <scope>NUCLEOTIDE SEQUENCE</scope>
    <source>
        <strain evidence="2">GVMAG-M-3300024510-1</strain>
    </source>
</reference>
<proteinExistence type="predicted"/>
<evidence type="ECO:0000256" key="1">
    <source>
        <dbReference type="SAM" id="MobiDB-lite"/>
    </source>
</evidence>
<dbReference type="AlphaFoldDB" id="A0A6C0IV10"/>
<sequence length="176" mass="19884">MAYVAVEVSCSPKGVEKYPVPTTIKIAKIFASVAEISREFAEDKIIKAESECTGQDVYYLLWKLDTPLNLDRCIQKDNIISNCGMWLPDSQRLYADGANLNVELVPDEKIQQRARERAAAEKAAQRLKKGTRRNVDDYPSEEAEALGDYEHKRRHVSSDGARFSRTNSGTPWNKFA</sequence>
<organism evidence="2">
    <name type="scientific">viral metagenome</name>
    <dbReference type="NCBI Taxonomy" id="1070528"/>
    <lineage>
        <taxon>unclassified sequences</taxon>
        <taxon>metagenomes</taxon>
        <taxon>organismal metagenomes</taxon>
    </lineage>
</organism>
<protein>
    <submittedName>
        <fullName evidence="2">Uncharacterized protein</fullName>
    </submittedName>
</protein>
<accession>A0A6C0IV10</accession>
<feature type="compositionally biased region" description="Polar residues" evidence="1">
    <location>
        <begin position="164"/>
        <end position="176"/>
    </location>
</feature>
<name>A0A6C0IV10_9ZZZZ</name>
<feature type="compositionally biased region" description="Acidic residues" evidence="1">
    <location>
        <begin position="138"/>
        <end position="147"/>
    </location>
</feature>